<dbReference type="SUPFAM" id="SSF56204">
    <property type="entry name" value="Hect, E3 ligase catalytic domain"/>
    <property type="match status" value="1"/>
</dbReference>
<evidence type="ECO:0000259" key="4">
    <source>
        <dbReference type="PROSITE" id="PS50237"/>
    </source>
</evidence>
<dbReference type="AlphaFoldDB" id="A0AAD9URF5"/>
<dbReference type="EMBL" id="JARQWQ010000207">
    <property type="protein sequence ID" value="KAK2547171.1"/>
    <property type="molecule type" value="Genomic_DNA"/>
</dbReference>
<proteinExistence type="predicted"/>
<evidence type="ECO:0000256" key="1">
    <source>
        <dbReference type="ARBA" id="ARBA00022786"/>
    </source>
</evidence>
<dbReference type="Pfam" id="PF00632">
    <property type="entry name" value="HECT"/>
    <property type="match status" value="1"/>
</dbReference>
<dbReference type="Gene3D" id="3.30.2410.10">
    <property type="entry name" value="Hect, E3 ligase catalytic domain"/>
    <property type="match status" value="1"/>
</dbReference>
<evidence type="ECO:0000313" key="6">
    <source>
        <dbReference type="Proteomes" id="UP001249851"/>
    </source>
</evidence>
<comment type="caution">
    <text evidence="5">The sequence shown here is derived from an EMBL/GenBank/DDBJ whole genome shotgun (WGS) entry which is preliminary data.</text>
</comment>
<reference evidence="5" key="2">
    <citation type="journal article" date="2023" name="Science">
        <title>Genomic signatures of disease resistance in endangered staghorn corals.</title>
        <authorList>
            <person name="Vollmer S.V."/>
            <person name="Selwyn J.D."/>
            <person name="Despard B.A."/>
            <person name="Roesel C.L."/>
        </authorList>
    </citation>
    <scope>NUCLEOTIDE SEQUENCE</scope>
    <source>
        <strain evidence="5">K2</strain>
    </source>
</reference>
<dbReference type="Proteomes" id="UP001249851">
    <property type="component" value="Unassembled WGS sequence"/>
</dbReference>
<feature type="region of interest" description="Disordered" evidence="3">
    <location>
        <begin position="21"/>
        <end position="55"/>
    </location>
</feature>
<gene>
    <name evidence="5" type="ORF">P5673_032997</name>
</gene>
<protein>
    <recommendedName>
        <fullName evidence="4">HECT domain-containing protein</fullName>
    </recommendedName>
</protein>
<evidence type="ECO:0000313" key="5">
    <source>
        <dbReference type="EMBL" id="KAK2547171.1"/>
    </source>
</evidence>
<feature type="domain" description="HECT" evidence="4">
    <location>
        <begin position="510"/>
        <end position="564"/>
    </location>
</feature>
<keyword evidence="6" id="KW-1185">Reference proteome</keyword>
<dbReference type="GO" id="GO:0004842">
    <property type="term" value="F:ubiquitin-protein transferase activity"/>
    <property type="evidence" value="ECO:0007669"/>
    <property type="project" value="InterPro"/>
</dbReference>
<evidence type="ECO:0000256" key="2">
    <source>
        <dbReference type="PROSITE-ProRule" id="PRU00104"/>
    </source>
</evidence>
<dbReference type="InterPro" id="IPR000569">
    <property type="entry name" value="HECT_dom"/>
</dbReference>
<reference evidence="5" key="1">
    <citation type="journal article" date="2023" name="G3 (Bethesda)">
        <title>Whole genome assembly and annotation of the endangered Caribbean coral Acropora cervicornis.</title>
        <authorList>
            <person name="Selwyn J.D."/>
            <person name="Vollmer S.V."/>
        </authorList>
    </citation>
    <scope>NUCLEOTIDE SEQUENCE</scope>
    <source>
        <strain evidence="5">K2</strain>
    </source>
</reference>
<dbReference type="PROSITE" id="PS50237">
    <property type="entry name" value="HECT"/>
    <property type="match status" value="1"/>
</dbReference>
<feature type="compositionally biased region" description="Low complexity" evidence="3">
    <location>
        <begin position="45"/>
        <end position="55"/>
    </location>
</feature>
<feature type="compositionally biased region" description="Polar residues" evidence="3">
    <location>
        <begin position="21"/>
        <end position="44"/>
    </location>
</feature>
<accession>A0AAD9URF5</accession>
<name>A0AAD9URF5_ACRCE</name>
<organism evidence="5 6">
    <name type="scientific">Acropora cervicornis</name>
    <name type="common">Staghorn coral</name>
    <dbReference type="NCBI Taxonomy" id="6130"/>
    <lineage>
        <taxon>Eukaryota</taxon>
        <taxon>Metazoa</taxon>
        <taxon>Cnidaria</taxon>
        <taxon>Anthozoa</taxon>
        <taxon>Hexacorallia</taxon>
        <taxon>Scleractinia</taxon>
        <taxon>Astrocoeniina</taxon>
        <taxon>Acroporidae</taxon>
        <taxon>Acropora</taxon>
    </lineage>
</organism>
<dbReference type="InterPro" id="IPR035983">
    <property type="entry name" value="Hect_E3_ubiquitin_ligase"/>
</dbReference>
<sequence length="594" mass="66489">MEREEDKIKRVAQMLENASNILRGTESTENSQMHQTSGFNTHALSSNTTQVSSSNVRRALDHARNMIRSSTASGTYRRLNRSERLQATAPFNNRNKTQAKPVARKKKALEFALLKCFGDSNDEDLVEEHHLKWDSVIANGMIMLTEEDDEQSVRNAIKESVGKKFPIIRANDFEFVKVRQKKISVLELGPGTEYNYSVVKKMAGQGLLYVKVKEGFECVYGESSDDSDEILLVSPFSSVNNSDGTDNTELTVAPLEHTIVQTDAIETTNEPGESDMPDNTDFIDPVEILKFLQARVIKGRELDVLDEGNVPDPEDPKNCTNYICVDRENVLQTTFAELESIEDFCMTFEVDFIGEVAKDYGGPRKEWIRLVNSAMKEKYFDKGLREFLADDYYYIGVMMGIALLQNGQLPTILPLDIIDSLIQPSTSICVANLQKGLNKFGLIRIFQSKPILLHLLRPSNTCLTARILIQLFNPVGSTAYSKEKEVYGLFVKYIRQVASGRRPPVTLSSILIFVTGAAEEPLLGSTKQPTITFVNGHANDQASGCDEFFFIPTAHTCSNNLVLPRGPLLGALPSEEKLFELYDLAFTNNHYGIM</sequence>
<evidence type="ECO:0000256" key="3">
    <source>
        <dbReference type="SAM" id="MobiDB-lite"/>
    </source>
</evidence>
<keyword evidence="1 2" id="KW-0833">Ubl conjugation pathway</keyword>
<feature type="active site" description="Glycyl thioester intermediate" evidence="2">
    <location>
        <position position="557"/>
    </location>
</feature>
<dbReference type="Gene3D" id="3.90.1750.10">
    <property type="entry name" value="Hect, E3 ligase catalytic domains"/>
    <property type="match status" value="1"/>
</dbReference>